<feature type="domain" description="Integrase zinc-binding" evidence="1">
    <location>
        <begin position="16"/>
        <end position="72"/>
    </location>
</feature>
<evidence type="ECO:0000313" key="2">
    <source>
        <dbReference type="EMBL" id="WMV29315.1"/>
    </source>
</evidence>
<evidence type="ECO:0000313" key="3">
    <source>
        <dbReference type="Proteomes" id="UP001234989"/>
    </source>
</evidence>
<dbReference type="PANTHER" id="PTHR47266">
    <property type="entry name" value="ENDONUCLEASE-RELATED"/>
    <property type="match status" value="1"/>
</dbReference>
<dbReference type="Proteomes" id="UP001234989">
    <property type="component" value="Chromosome 5"/>
</dbReference>
<organism evidence="2 3">
    <name type="scientific">Solanum verrucosum</name>
    <dbReference type="NCBI Taxonomy" id="315347"/>
    <lineage>
        <taxon>Eukaryota</taxon>
        <taxon>Viridiplantae</taxon>
        <taxon>Streptophyta</taxon>
        <taxon>Embryophyta</taxon>
        <taxon>Tracheophyta</taxon>
        <taxon>Spermatophyta</taxon>
        <taxon>Magnoliopsida</taxon>
        <taxon>eudicotyledons</taxon>
        <taxon>Gunneridae</taxon>
        <taxon>Pentapetalae</taxon>
        <taxon>asterids</taxon>
        <taxon>lamiids</taxon>
        <taxon>Solanales</taxon>
        <taxon>Solanaceae</taxon>
        <taxon>Solanoideae</taxon>
        <taxon>Solaneae</taxon>
        <taxon>Solanum</taxon>
    </lineage>
</organism>
<dbReference type="Gene3D" id="1.10.340.70">
    <property type="match status" value="1"/>
</dbReference>
<dbReference type="InterPro" id="IPR041588">
    <property type="entry name" value="Integrase_H2C2"/>
</dbReference>
<feature type="non-terminal residue" evidence="2">
    <location>
        <position position="1"/>
    </location>
</feature>
<dbReference type="InterPro" id="IPR052160">
    <property type="entry name" value="Gypsy_RT_Integrase-like"/>
</dbReference>
<dbReference type="AlphaFoldDB" id="A0AAF0QV43"/>
<name>A0AAF0QV43_SOLVR</name>
<dbReference type="Pfam" id="PF17921">
    <property type="entry name" value="Integrase_H2C2"/>
    <property type="match status" value="1"/>
</dbReference>
<reference evidence="2" key="1">
    <citation type="submission" date="2023-08" db="EMBL/GenBank/DDBJ databases">
        <title>A de novo genome assembly of Solanum verrucosum Schlechtendal, a Mexican diploid species geographically isolated from the other diploid A-genome species in potato relatives.</title>
        <authorList>
            <person name="Hosaka K."/>
        </authorList>
    </citation>
    <scope>NUCLEOTIDE SEQUENCE</scope>
    <source>
        <tissue evidence="2">Young leaves</tissue>
    </source>
</reference>
<proteinExistence type="predicted"/>
<gene>
    <name evidence="2" type="ORF">MTR67_022700</name>
</gene>
<evidence type="ECO:0000259" key="1">
    <source>
        <dbReference type="Pfam" id="PF17921"/>
    </source>
</evidence>
<protein>
    <recommendedName>
        <fullName evidence="1">Integrase zinc-binding domain-containing protein</fullName>
    </recommendedName>
</protein>
<sequence>DGFLRYQQRLCVLNVDELRNQILIEAHSFQYSIHPGATKMYRDLWKVYWWNGMKKDILEFVAKCLNYQQVKVKHHKVGGLAQNISITTWKWEYLNMDFITSLSSTRQHF</sequence>
<accession>A0AAF0QV43</accession>
<dbReference type="EMBL" id="CP133616">
    <property type="protein sequence ID" value="WMV29315.1"/>
    <property type="molecule type" value="Genomic_DNA"/>
</dbReference>
<keyword evidence="3" id="KW-1185">Reference proteome</keyword>